<dbReference type="Pfam" id="PF13692">
    <property type="entry name" value="Glyco_trans_1_4"/>
    <property type="match status" value="1"/>
</dbReference>
<dbReference type="Proteomes" id="UP000261948">
    <property type="component" value="Unassembled WGS sequence"/>
</dbReference>
<evidence type="ECO:0000256" key="7">
    <source>
        <dbReference type="PROSITE-ProRule" id="PRU00339"/>
    </source>
</evidence>
<dbReference type="Gene3D" id="3.40.50.12580">
    <property type="match status" value="1"/>
</dbReference>
<evidence type="ECO:0000313" key="9">
    <source>
        <dbReference type="Proteomes" id="UP000261948"/>
    </source>
</evidence>
<keyword evidence="5" id="KW-0777">Teichoic acid biosynthesis</keyword>
<dbReference type="InterPro" id="IPR007554">
    <property type="entry name" value="Glycerophosphate_synth"/>
</dbReference>
<dbReference type="EMBL" id="QURR01000047">
    <property type="protein sequence ID" value="RGE39714.1"/>
    <property type="molecule type" value="Genomic_DNA"/>
</dbReference>
<protein>
    <submittedName>
        <fullName evidence="8">Tetratricopeptide repeat protein</fullName>
    </submittedName>
</protein>
<feature type="repeat" description="TPR" evidence="7">
    <location>
        <begin position="72"/>
        <end position="105"/>
    </location>
</feature>
<dbReference type="SUPFAM" id="SSF48452">
    <property type="entry name" value="TPR-like"/>
    <property type="match status" value="2"/>
</dbReference>
<dbReference type="InterPro" id="IPR043148">
    <property type="entry name" value="TagF_C"/>
</dbReference>
<dbReference type="GO" id="GO:0019350">
    <property type="term" value="P:teichoic acid biosynthetic process"/>
    <property type="evidence" value="ECO:0007669"/>
    <property type="project" value="UniProtKB-KW"/>
</dbReference>
<evidence type="ECO:0000256" key="4">
    <source>
        <dbReference type="ARBA" id="ARBA00022679"/>
    </source>
</evidence>
<dbReference type="PANTHER" id="PTHR37316:SF3">
    <property type="entry name" value="TEICHOIC ACID GLYCEROL-PHOSPHATE TRANSFERASE"/>
    <property type="match status" value="1"/>
</dbReference>
<dbReference type="PANTHER" id="PTHR37316">
    <property type="entry name" value="TEICHOIC ACID GLYCEROL-PHOSPHATE PRIMASE"/>
    <property type="match status" value="1"/>
</dbReference>
<accession>A0A373F6D1</accession>
<dbReference type="OrthoDB" id="9775208at2"/>
<keyword evidence="4" id="KW-0808">Transferase</keyword>
<dbReference type="Pfam" id="PF04464">
    <property type="entry name" value="Glyphos_transf"/>
    <property type="match status" value="1"/>
</dbReference>
<evidence type="ECO:0000256" key="3">
    <source>
        <dbReference type="ARBA" id="ARBA00022475"/>
    </source>
</evidence>
<name>A0A373F6D1_COMTE</name>
<evidence type="ECO:0000256" key="1">
    <source>
        <dbReference type="ARBA" id="ARBA00004202"/>
    </source>
</evidence>
<dbReference type="InterPro" id="IPR051612">
    <property type="entry name" value="Teichoic_Acid_Biosynth"/>
</dbReference>
<dbReference type="GO" id="GO:0005886">
    <property type="term" value="C:plasma membrane"/>
    <property type="evidence" value="ECO:0007669"/>
    <property type="project" value="UniProtKB-SubCell"/>
</dbReference>
<dbReference type="PROSITE" id="PS50005">
    <property type="entry name" value="TPR"/>
    <property type="match status" value="5"/>
</dbReference>
<feature type="repeat" description="TPR" evidence="7">
    <location>
        <begin position="140"/>
        <end position="173"/>
    </location>
</feature>
<dbReference type="InterPro" id="IPR011990">
    <property type="entry name" value="TPR-like_helical_dom_sf"/>
</dbReference>
<proteinExistence type="inferred from homology"/>
<keyword evidence="7" id="KW-0802">TPR repeat</keyword>
<dbReference type="Pfam" id="PF13432">
    <property type="entry name" value="TPR_16"/>
    <property type="match status" value="2"/>
</dbReference>
<gene>
    <name evidence="8" type="ORF">DZC30_21565</name>
</gene>
<dbReference type="SUPFAM" id="SSF53756">
    <property type="entry name" value="UDP-Glycosyltransferase/glycogen phosphorylase"/>
    <property type="match status" value="2"/>
</dbReference>
<dbReference type="Gene3D" id="1.25.40.10">
    <property type="entry name" value="Tetratricopeptide repeat domain"/>
    <property type="match status" value="4"/>
</dbReference>
<dbReference type="Gene3D" id="3.40.50.2000">
    <property type="entry name" value="Glycogen Phosphorylase B"/>
    <property type="match status" value="2"/>
</dbReference>
<evidence type="ECO:0000256" key="2">
    <source>
        <dbReference type="ARBA" id="ARBA00010488"/>
    </source>
</evidence>
<keyword evidence="6" id="KW-0472">Membrane</keyword>
<dbReference type="GO" id="GO:0047355">
    <property type="term" value="F:CDP-glycerol glycerophosphotransferase activity"/>
    <property type="evidence" value="ECO:0007669"/>
    <property type="project" value="InterPro"/>
</dbReference>
<organism evidence="8 9">
    <name type="scientific">Comamonas testosteroni</name>
    <name type="common">Pseudomonas testosteroni</name>
    <dbReference type="NCBI Taxonomy" id="285"/>
    <lineage>
        <taxon>Bacteria</taxon>
        <taxon>Pseudomonadati</taxon>
        <taxon>Pseudomonadota</taxon>
        <taxon>Betaproteobacteria</taxon>
        <taxon>Burkholderiales</taxon>
        <taxon>Comamonadaceae</taxon>
        <taxon>Comamonas</taxon>
    </lineage>
</organism>
<dbReference type="InterPro" id="IPR043149">
    <property type="entry name" value="TagF_N"/>
</dbReference>
<reference evidence="8 9" key="1">
    <citation type="submission" date="2018-08" db="EMBL/GenBank/DDBJ databases">
        <title>Comamonas testosteroni strain SWCO2.</title>
        <authorList>
            <person name="Jiang N."/>
            <person name="Zhang X.Z."/>
        </authorList>
    </citation>
    <scope>NUCLEOTIDE SEQUENCE [LARGE SCALE GENOMIC DNA]</scope>
    <source>
        <strain evidence="8 9">SWCO2</strain>
    </source>
</reference>
<keyword evidence="9" id="KW-1185">Reference proteome</keyword>
<dbReference type="SMART" id="SM00028">
    <property type="entry name" value="TPR"/>
    <property type="match status" value="10"/>
</dbReference>
<evidence type="ECO:0000256" key="5">
    <source>
        <dbReference type="ARBA" id="ARBA00022944"/>
    </source>
</evidence>
<sequence length="1318" mass="150723">MLNYISYINARRLEKNKKWKLALEAYKKISKSQASIPGKLAYRMGFVAEKIQDWKSAETWLDKAVKSNPQKPQWVYRLALAQEKNKKYAAAIVNYKKAIELSPDKVEWVYRSGLCYELLKKYPEAEACYREALQKSPDTAQWHYRLGKVLWLRGQGEQAEEPLRRAMELEPQNATYAHELSVAIRKQGRTWQEVEALQHTLSLDPSEAQWQFEQGDAQDKMNRFVEAAKAFQKANAIKPGNAIWHYREGYAWERAGKRKLTESAYALARRHDKDLKANLFGIGVFHQHRGLWPQAATAYENETKLQPFNGELLYRLGLAHDRCYRWEKAANCYKKALVMEPSKPDWHYRLGFVLERQGLLKQAAQAYEYAATTRATHTPYWFYRLGYVLAGASDYEKACTAFLHTRKDAELTHENVSLPEAQTSLSNDYMESLKENLRSLQQSDSALRSTDQATSFYKLGNQAERLKMWEEAALAYRSAVLRSSVHNSLWYYRLGYVLMQIGNFEEAASAFCETRIFTRAHGVDMSGYEKDVGLMQVIEYVEYLETLSVEPKTVLYESYAGTSISCNPFAIYKSIVDEPRFEGWTHVWVLDDLSRIPEACVGRTNVIFVTRDTQRYRRYLATASWLINNSTFPSYFIRRDEQRYLNTWHGTPLKTLGRDMKGRLLEHKNGARNFLQSTHLLSPNAHTSMVMLQSFDISQLYGGQFMEGGYPRADATVSVSAECRKELLRILQLDSNRPIVLYAPTWRGTHGDIGFDTERLQKDLAALQAEGHQVLFRGHSLAENIIREKAPGITLIPGDIDTNILLSVVDVLITDYSSIFFEFISLNRPIIYYAYDQDEYLVDRGMYFDLADMPGQVCTTLNELLSCLRDPQDWLQQSVMQKKYDAAQKKFCSYDDGNATQRAVDWFFHGQLKTEFPSSFPLKDPANTILMFCGPFMGNGITSAAINLCKLANSHGVPITLVVDPNGINGFDDRIQRLGCLSSDVQILGRVGRLAYTAEDKWLLDQYAGGKISYEVIRNTMQKLYRREFVRCFGSAAFRAVINFEGYSRFWVELFSCGADGMRKAIYQHNDMYEEYTIKYPYLKAVFSSYQNYDAIVSVSPRMCEENAKKLGEKFDIDVNKFTSAINPLDTQNINIKAQENLDKDISDWIGMGAGPLFLNIGRLSPEKRHDKLIEAFDLYRQRGGSGRLLIVGDGPLRQNIAAQVAASEFTSDIFLAGHRMNPYPLFMSADYFILSSDHEGQPVTLLEALQLDLPAIATDIPSNRYVLDGGLGILVENSVEGLIQGMKLAEGKNIFERNSFNVHAYQDSAWENFLYLL</sequence>
<dbReference type="InterPro" id="IPR019734">
    <property type="entry name" value="TPR_rpt"/>
</dbReference>
<feature type="repeat" description="TPR" evidence="7">
    <location>
        <begin position="106"/>
        <end position="139"/>
    </location>
</feature>
<comment type="similarity">
    <text evidence="2">Belongs to the CDP-glycerol glycerophosphotransferase family.</text>
</comment>
<comment type="subcellular location">
    <subcellularLocation>
        <location evidence="1">Cell membrane</location>
        <topology evidence="1">Peripheral membrane protein</topology>
    </subcellularLocation>
</comment>
<keyword evidence="3" id="KW-1003">Cell membrane</keyword>
<evidence type="ECO:0000313" key="8">
    <source>
        <dbReference type="EMBL" id="RGE39714.1"/>
    </source>
</evidence>
<evidence type="ECO:0000256" key="6">
    <source>
        <dbReference type="ARBA" id="ARBA00023136"/>
    </source>
</evidence>
<comment type="caution">
    <text evidence="8">The sequence shown here is derived from an EMBL/GenBank/DDBJ whole genome shotgun (WGS) entry which is preliminary data.</text>
</comment>
<feature type="repeat" description="TPR" evidence="7">
    <location>
        <begin position="208"/>
        <end position="241"/>
    </location>
</feature>
<dbReference type="Gene3D" id="3.40.50.11820">
    <property type="match status" value="1"/>
</dbReference>
<dbReference type="Pfam" id="PF13414">
    <property type="entry name" value="TPR_11"/>
    <property type="match status" value="1"/>
</dbReference>
<dbReference type="CDD" id="cd03811">
    <property type="entry name" value="GT4_GT28_WabH-like"/>
    <property type="match status" value="1"/>
</dbReference>
<feature type="repeat" description="TPR" evidence="7">
    <location>
        <begin position="310"/>
        <end position="343"/>
    </location>
</feature>
<dbReference type="Pfam" id="PF12895">
    <property type="entry name" value="ANAPC3"/>
    <property type="match status" value="1"/>
</dbReference>